<organism evidence="5 6">
    <name type="scientific">Streptomyces marincola</name>
    <dbReference type="NCBI Taxonomy" id="2878388"/>
    <lineage>
        <taxon>Bacteria</taxon>
        <taxon>Bacillati</taxon>
        <taxon>Actinomycetota</taxon>
        <taxon>Actinomycetes</taxon>
        <taxon>Kitasatosporales</taxon>
        <taxon>Streptomycetaceae</taxon>
        <taxon>Streptomyces</taxon>
    </lineage>
</organism>
<protein>
    <submittedName>
        <fullName evidence="5">IucA/IucC family protein</fullName>
    </submittedName>
</protein>
<feature type="domain" description="Aerobactin siderophore biosynthesis IucA/IucC N-terminal" evidence="3">
    <location>
        <begin position="145"/>
        <end position="395"/>
    </location>
</feature>
<sequence>MPLPHHAPGHEIVAHLTPEHWDRAGRMLIRKAIAEFSHERILRPERGDDGRYSVRTDDGTVAYRFAARRMALDHWQVDADSITREREGQPAPLNPLDFFVEFRDTLGLGEQILPVYLEEISSTLAGAAYKLAASPRTSAELARADFQTVEAGMTEGHPCFVANNGRIGFDGHEYHAYAPEAGAPVRLVWLAARRDLATFRAGAGLDYDTLMSEEFDPGTLRRHADRMAELGLDLDDYYLFPVHPWQWVNKLTVTFAAEIARRHLVFLGHSDDAYRAQQSIRTFFNADAPGKHYVKTAISVLNMGFVRGLSAAYMDRTPAINDWVAEVVGGDAFLTGNGFRVLRERASIGYHHTQYEAIAKKGSPYLKMLAALWRESPVPYLGEGERLATMAALLHVDPWGGSFAGALIEQSGLPAAEWLRRYLDAYLTPLLHCLYAYDLVFMPHGENVIMVLKDGVPQRVFMKDIAEEIAVMNAEVPLPPVMEALRLDISDDLWTLTLFTDVFDCFFRFLAAILDERGLLDEHDFWATVAACVTDYQKSAPHLAEKFARLDLFVDRFALSCLNRLQLRDNQQMINVQDPAQAAEALQMVGTLENPLARFA</sequence>
<evidence type="ECO:0000259" key="3">
    <source>
        <dbReference type="Pfam" id="PF04183"/>
    </source>
</evidence>
<evidence type="ECO:0000259" key="4">
    <source>
        <dbReference type="Pfam" id="PF06276"/>
    </source>
</evidence>
<dbReference type="Pfam" id="PF06276">
    <property type="entry name" value="FhuF"/>
    <property type="match status" value="1"/>
</dbReference>
<name>A0A1W7D4E1_9ACTN</name>
<comment type="similarity">
    <text evidence="2">Belongs to the IucA/IucC family.</text>
</comment>
<evidence type="ECO:0000313" key="5">
    <source>
        <dbReference type="EMBL" id="ARQ71450.1"/>
    </source>
</evidence>
<dbReference type="PANTHER" id="PTHR34384:SF6">
    <property type="entry name" value="STAPHYLOFERRIN B SYNTHASE"/>
    <property type="match status" value="1"/>
</dbReference>
<dbReference type="InterPro" id="IPR037455">
    <property type="entry name" value="LucA/IucC-like"/>
</dbReference>
<proteinExistence type="inferred from homology"/>
<evidence type="ECO:0000256" key="1">
    <source>
        <dbReference type="ARBA" id="ARBA00004924"/>
    </source>
</evidence>
<feature type="domain" description="Aerobactin siderophore biosynthesis IucA/IucC-like C-terminal" evidence="4">
    <location>
        <begin position="417"/>
        <end position="573"/>
    </location>
</feature>
<dbReference type="RefSeq" id="WP_086161292.1">
    <property type="nucleotide sequence ID" value="NZ_CP021121.1"/>
</dbReference>
<dbReference type="PANTHER" id="PTHR34384">
    <property type="entry name" value="L-2,3-DIAMINOPROPANOATE--CITRATE LIGASE"/>
    <property type="match status" value="1"/>
</dbReference>
<dbReference type="Proteomes" id="UP000194218">
    <property type="component" value="Chromosome"/>
</dbReference>
<dbReference type="OrthoDB" id="495728at2"/>
<dbReference type="Pfam" id="PF04183">
    <property type="entry name" value="IucA_IucC"/>
    <property type="match status" value="1"/>
</dbReference>
<dbReference type="AlphaFoldDB" id="A0A1W7D4E1"/>
<dbReference type="Gene3D" id="6.10.250.3370">
    <property type="match status" value="1"/>
</dbReference>
<dbReference type="GO" id="GO:0019290">
    <property type="term" value="P:siderophore biosynthetic process"/>
    <property type="evidence" value="ECO:0007669"/>
    <property type="project" value="InterPro"/>
</dbReference>
<gene>
    <name evidence="5" type="ORF">CAG99_23820</name>
</gene>
<comment type="pathway">
    <text evidence="1">Siderophore biosynthesis.</text>
</comment>
<dbReference type="InterPro" id="IPR007310">
    <property type="entry name" value="Aerobactin_biosyn_IucA/IucC_N"/>
</dbReference>
<dbReference type="InterPro" id="IPR022770">
    <property type="entry name" value="IucA/IucC-like_C"/>
</dbReference>
<reference evidence="5 6" key="1">
    <citation type="submission" date="2017-05" db="EMBL/GenBank/DDBJ databases">
        <title>Complete genome sequence of Streptomyces sp. SCSIO 03032 revealed the diverse biosynthetic pathways for its bioactive secondary metabolites.</title>
        <authorList>
            <person name="Ma L."/>
            <person name="Zhu Y."/>
            <person name="Zhang W."/>
            <person name="Zhang G."/>
            <person name="Tian X."/>
            <person name="Zhang S."/>
            <person name="Zhang C."/>
        </authorList>
    </citation>
    <scope>NUCLEOTIDE SEQUENCE [LARGE SCALE GENOMIC DNA]</scope>
    <source>
        <strain evidence="5 6">SCSIO 03032</strain>
    </source>
</reference>
<dbReference type="KEGG" id="smao:CAG99_23820"/>
<dbReference type="Gene3D" id="1.10.510.40">
    <property type="match status" value="1"/>
</dbReference>
<dbReference type="EMBL" id="CP021121">
    <property type="protein sequence ID" value="ARQ71450.1"/>
    <property type="molecule type" value="Genomic_DNA"/>
</dbReference>
<keyword evidence="6" id="KW-1185">Reference proteome</keyword>
<dbReference type="GO" id="GO:0016881">
    <property type="term" value="F:acid-amino acid ligase activity"/>
    <property type="evidence" value="ECO:0007669"/>
    <property type="project" value="UniProtKB-ARBA"/>
</dbReference>
<accession>A0A1W7D4E1</accession>
<evidence type="ECO:0000313" key="6">
    <source>
        <dbReference type="Proteomes" id="UP000194218"/>
    </source>
</evidence>
<dbReference type="Gene3D" id="3.30.310.280">
    <property type="match status" value="1"/>
</dbReference>
<evidence type="ECO:0000256" key="2">
    <source>
        <dbReference type="ARBA" id="ARBA00007832"/>
    </source>
</evidence>